<reference evidence="1 2" key="1">
    <citation type="journal article" date="2012" name="PLoS Pathog.">
        <title>Diverse lifestyles and strategies of plant pathogenesis encoded in the genomes of eighteen Dothideomycetes fungi.</title>
        <authorList>
            <person name="Ohm R.A."/>
            <person name="Feau N."/>
            <person name="Henrissat B."/>
            <person name="Schoch C.L."/>
            <person name="Horwitz B.A."/>
            <person name="Barry K.W."/>
            <person name="Condon B.J."/>
            <person name="Copeland A.C."/>
            <person name="Dhillon B."/>
            <person name="Glaser F."/>
            <person name="Hesse C.N."/>
            <person name="Kosti I."/>
            <person name="LaButti K."/>
            <person name="Lindquist E.A."/>
            <person name="Lucas S."/>
            <person name="Salamov A.A."/>
            <person name="Bradshaw R.E."/>
            <person name="Ciuffetti L."/>
            <person name="Hamelin R.C."/>
            <person name="Kema G.H.J."/>
            <person name="Lawrence C."/>
            <person name="Scott J.A."/>
            <person name="Spatafora J.W."/>
            <person name="Turgeon B.G."/>
            <person name="de Wit P.J.G.M."/>
            <person name="Zhong S."/>
            <person name="Goodwin S.B."/>
            <person name="Grigoriev I.V."/>
        </authorList>
    </citation>
    <scope>NUCLEOTIDE SEQUENCE [LARGE SCALE GENOMIC DNA]</scope>
    <source>
        <strain evidence="2">ND90Pr / ATCC 201652</strain>
    </source>
</reference>
<dbReference type="KEGG" id="bsc:COCSADRAFT_39313"/>
<dbReference type="AlphaFoldDB" id="M2R334"/>
<keyword evidence="2" id="KW-1185">Reference proteome</keyword>
<sequence length="64" mass="7355">MRARVSDTRMTHADRWWARFLNGFSQKRTGMGGAGRLTKNGHLDLRGCDCEFCCRVSHLPVPYQ</sequence>
<evidence type="ECO:0000313" key="2">
    <source>
        <dbReference type="Proteomes" id="UP000016934"/>
    </source>
</evidence>
<evidence type="ECO:0000313" key="1">
    <source>
        <dbReference type="EMBL" id="EMD61614.1"/>
    </source>
</evidence>
<dbReference type="GeneID" id="19139470"/>
<dbReference type="HOGENOM" id="CLU_2867517_0_0_1"/>
<dbReference type="Proteomes" id="UP000016934">
    <property type="component" value="Unassembled WGS sequence"/>
</dbReference>
<dbReference type="EMBL" id="KB445648">
    <property type="protein sequence ID" value="EMD61614.1"/>
    <property type="molecule type" value="Genomic_DNA"/>
</dbReference>
<proteinExistence type="predicted"/>
<name>M2R334_COCSN</name>
<organism evidence="1 2">
    <name type="scientific">Cochliobolus sativus (strain ND90Pr / ATCC 201652)</name>
    <name type="common">Common root rot and spot blotch fungus</name>
    <name type="synonym">Bipolaris sorokiniana</name>
    <dbReference type="NCBI Taxonomy" id="665912"/>
    <lineage>
        <taxon>Eukaryota</taxon>
        <taxon>Fungi</taxon>
        <taxon>Dikarya</taxon>
        <taxon>Ascomycota</taxon>
        <taxon>Pezizomycotina</taxon>
        <taxon>Dothideomycetes</taxon>
        <taxon>Pleosporomycetidae</taxon>
        <taxon>Pleosporales</taxon>
        <taxon>Pleosporineae</taxon>
        <taxon>Pleosporaceae</taxon>
        <taxon>Bipolaris</taxon>
    </lineage>
</organism>
<accession>M2R334</accession>
<protein>
    <submittedName>
        <fullName evidence="1">Uncharacterized protein</fullName>
    </submittedName>
</protein>
<reference evidence="2" key="2">
    <citation type="journal article" date="2013" name="PLoS Genet.">
        <title>Comparative genome structure, secondary metabolite, and effector coding capacity across Cochliobolus pathogens.</title>
        <authorList>
            <person name="Condon B.J."/>
            <person name="Leng Y."/>
            <person name="Wu D."/>
            <person name="Bushley K.E."/>
            <person name="Ohm R.A."/>
            <person name="Otillar R."/>
            <person name="Martin J."/>
            <person name="Schackwitz W."/>
            <person name="Grimwood J."/>
            <person name="MohdZainudin N."/>
            <person name="Xue C."/>
            <person name="Wang R."/>
            <person name="Manning V.A."/>
            <person name="Dhillon B."/>
            <person name="Tu Z.J."/>
            <person name="Steffenson B.J."/>
            <person name="Salamov A."/>
            <person name="Sun H."/>
            <person name="Lowry S."/>
            <person name="LaButti K."/>
            <person name="Han J."/>
            <person name="Copeland A."/>
            <person name="Lindquist E."/>
            <person name="Barry K."/>
            <person name="Schmutz J."/>
            <person name="Baker S.E."/>
            <person name="Ciuffetti L.M."/>
            <person name="Grigoriev I.V."/>
            <person name="Zhong S."/>
            <person name="Turgeon B.G."/>
        </authorList>
    </citation>
    <scope>NUCLEOTIDE SEQUENCE [LARGE SCALE GENOMIC DNA]</scope>
    <source>
        <strain evidence="2">ND90Pr / ATCC 201652</strain>
    </source>
</reference>
<gene>
    <name evidence="1" type="ORF">COCSADRAFT_39313</name>
</gene>
<dbReference type="RefSeq" id="XP_007702622.1">
    <property type="nucleotide sequence ID" value="XM_007704432.1"/>
</dbReference>